<feature type="compositionally biased region" description="Basic and acidic residues" evidence="3">
    <location>
        <begin position="358"/>
        <end position="372"/>
    </location>
</feature>
<keyword evidence="1" id="KW-0862">Zinc</keyword>
<evidence type="ECO:0000259" key="6">
    <source>
        <dbReference type="PROSITE" id="PS50994"/>
    </source>
</evidence>
<dbReference type="PROSITE" id="PS50994">
    <property type="entry name" value="INTEGRASE"/>
    <property type="match status" value="1"/>
</dbReference>
<dbReference type="InterPro" id="IPR012337">
    <property type="entry name" value="RNaseH-like_sf"/>
</dbReference>
<dbReference type="Gene3D" id="3.30.420.10">
    <property type="entry name" value="Ribonuclease H-like superfamily/Ribonuclease H"/>
    <property type="match status" value="1"/>
</dbReference>
<evidence type="ECO:0000256" key="1">
    <source>
        <dbReference type="PROSITE-ProRule" id="PRU00723"/>
    </source>
</evidence>
<feature type="region of interest" description="Disordered" evidence="3">
    <location>
        <begin position="422"/>
        <end position="462"/>
    </location>
</feature>
<feature type="domain" description="CCHC-type" evidence="5">
    <location>
        <begin position="782"/>
        <end position="797"/>
    </location>
</feature>
<dbReference type="PROSITE" id="PS50103">
    <property type="entry name" value="ZF_C3H1"/>
    <property type="match status" value="1"/>
</dbReference>
<feature type="compositionally biased region" description="Low complexity" evidence="3">
    <location>
        <begin position="704"/>
        <end position="714"/>
    </location>
</feature>
<comment type="caution">
    <text evidence="7">The sequence shown here is derived from an EMBL/GenBank/DDBJ whole genome shotgun (WGS) entry which is preliminary data.</text>
</comment>
<accession>A0A1Q9CJQ0</accession>
<feature type="region of interest" description="Disordered" evidence="3">
    <location>
        <begin position="350"/>
        <end position="410"/>
    </location>
</feature>
<dbReference type="InterPro" id="IPR000571">
    <property type="entry name" value="Znf_CCCH"/>
</dbReference>
<feature type="coiled-coil region" evidence="2">
    <location>
        <begin position="317"/>
        <end position="344"/>
    </location>
</feature>
<dbReference type="GO" id="GO:0003676">
    <property type="term" value="F:nucleic acid binding"/>
    <property type="evidence" value="ECO:0007669"/>
    <property type="project" value="InterPro"/>
</dbReference>
<evidence type="ECO:0000256" key="2">
    <source>
        <dbReference type="SAM" id="Coils"/>
    </source>
</evidence>
<gene>
    <name evidence="7" type="ORF">AK812_SmicGene36113</name>
</gene>
<feature type="compositionally biased region" description="Polar residues" evidence="3">
    <location>
        <begin position="733"/>
        <end position="751"/>
    </location>
</feature>
<evidence type="ECO:0000313" key="8">
    <source>
        <dbReference type="Proteomes" id="UP000186817"/>
    </source>
</evidence>
<dbReference type="InterPro" id="IPR001878">
    <property type="entry name" value="Znf_CCHC"/>
</dbReference>
<protein>
    <recommendedName>
        <fullName evidence="9">Copia protein</fullName>
    </recommendedName>
</protein>
<feature type="compositionally biased region" description="Basic and acidic residues" evidence="3">
    <location>
        <begin position="28"/>
        <end position="40"/>
    </location>
</feature>
<feature type="zinc finger region" description="C3H1-type" evidence="1">
    <location>
        <begin position="746"/>
        <end position="774"/>
    </location>
</feature>
<keyword evidence="1" id="KW-0479">Metal-binding</keyword>
<evidence type="ECO:0000313" key="7">
    <source>
        <dbReference type="EMBL" id="OLP83153.1"/>
    </source>
</evidence>
<organism evidence="7 8">
    <name type="scientific">Symbiodinium microadriaticum</name>
    <name type="common">Dinoflagellate</name>
    <name type="synonym">Zooxanthella microadriatica</name>
    <dbReference type="NCBI Taxonomy" id="2951"/>
    <lineage>
        <taxon>Eukaryota</taxon>
        <taxon>Sar</taxon>
        <taxon>Alveolata</taxon>
        <taxon>Dinophyceae</taxon>
        <taxon>Suessiales</taxon>
        <taxon>Symbiodiniaceae</taxon>
        <taxon>Symbiodinium</taxon>
    </lineage>
</organism>
<feature type="compositionally biased region" description="Polar residues" evidence="3">
    <location>
        <begin position="281"/>
        <end position="290"/>
    </location>
</feature>
<name>A0A1Q9CJQ0_SYMMI</name>
<dbReference type="InterPro" id="IPR001584">
    <property type="entry name" value="Integrase_cat-core"/>
</dbReference>
<keyword evidence="1" id="KW-0863">Zinc-finger</keyword>
<dbReference type="InterPro" id="IPR036397">
    <property type="entry name" value="RNaseH_sf"/>
</dbReference>
<keyword evidence="2" id="KW-0175">Coiled coil</keyword>
<evidence type="ECO:0000256" key="3">
    <source>
        <dbReference type="SAM" id="MobiDB-lite"/>
    </source>
</evidence>
<evidence type="ECO:0008006" key="9">
    <source>
        <dbReference type="Google" id="ProtNLM"/>
    </source>
</evidence>
<evidence type="ECO:0000259" key="4">
    <source>
        <dbReference type="PROSITE" id="PS50103"/>
    </source>
</evidence>
<dbReference type="GO" id="GO:0008270">
    <property type="term" value="F:zinc ion binding"/>
    <property type="evidence" value="ECO:0007669"/>
    <property type="project" value="UniProtKB-KW"/>
</dbReference>
<feature type="compositionally biased region" description="Low complexity" evidence="3">
    <location>
        <begin position="245"/>
        <end position="260"/>
    </location>
</feature>
<feature type="region of interest" description="Disordered" evidence="3">
    <location>
        <begin position="1"/>
        <end position="148"/>
    </location>
</feature>
<dbReference type="PROSITE" id="PS50158">
    <property type="entry name" value="ZF_CCHC"/>
    <property type="match status" value="1"/>
</dbReference>
<reference evidence="7 8" key="1">
    <citation type="submission" date="2016-02" db="EMBL/GenBank/DDBJ databases">
        <title>Genome analysis of coral dinoflagellate symbionts highlights evolutionary adaptations to a symbiotic lifestyle.</title>
        <authorList>
            <person name="Aranda M."/>
            <person name="Li Y."/>
            <person name="Liew Y.J."/>
            <person name="Baumgarten S."/>
            <person name="Simakov O."/>
            <person name="Wilson M."/>
            <person name="Piel J."/>
            <person name="Ashoor H."/>
            <person name="Bougouffa S."/>
            <person name="Bajic V.B."/>
            <person name="Ryu T."/>
            <person name="Ravasi T."/>
            <person name="Bayer T."/>
            <person name="Micklem G."/>
            <person name="Kim H."/>
            <person name="Bhak J."/>
            <person name="Lajeunesse T.C."/>
            <person name="Voolstra C.R."/>
        </authorList>
    </citation>
    <scope>NUCLEOTIDE SEQUENCE [LARGE SCALE GENOMIC DNA]</scope>
    <source>
        <strain evidence="7 8">CCMP2467</strain>
    </source>
</reference>
<feature type="compositionally biased region" description="Low complexity" evidence="3">
    <location>
        <begin position="66"/>
        <end position="81"/>
    </location>
</feature>
<feature type="compositionally biased region" description="Polar residues" evidence="3">
    <location>
        <begin position="1"/>
        <end position="10"/>
    </location>
</feature>
<dbReference type="Proteomes" id="UP000186817">
    <property type="component" value="Unassembled WGS sequence"/>
</dbReference>
<proteinExistence type="predicted"/>
<feature type="compositionally biased region" description="Polar residues" evidence="3">
    <location>
        <begin position="87"/>
        <end position="119"/>
    </location>
</feature>
<dbReference type="SUPFAM" id="SSF53098">
    <property type="entry name" value="Ribonuclease H-like"/>
    <property type="match status" value="1"/>
</dbReference>
<feature type="domain" description="Integrase catalytic" evidence="6">
    <location>
        <begin position="1511"/>
        <end position="1657"/>
    </location>
</feature>
<keyword evidence="8" id="KW-1185">Reference proteome</keyword>
<feature type="region of interest" description="Disordered" evidence="3">
    <location>
        <begin position="235"/>
        <end position="300"/>
    </location>
</feature>
<feature type="region of interest" description="Disordered" evidence="3">
    <location>
        <begin position="704"/>
        <end position="751"/>
    </location>
</feature>
<dbReference type="EMBL" id="LSRX01001137">
    <property type="protein sequence ID" value="OLP83153.1"/>
    <property type="molecule type" value="Genomic_DNA"/>
</dbReference>
<sequence length="1798" mass="196064">MKSLRTTSLKSWPPLARKAAVVGSRSSKGKEKEAEARSEAVRPNAPDDPEFFRRSPEVTVDGGTGPVAHGGAEAGVVVPEATRADDVQSTGIAVDNTASGANVRTSDSTSVGAQQQLPATSPAVAQPEGQRTVPQPAPTSTPRERLPPPLQQAVQQLSQQRTAVIQAVQSRAQRAIQGTRLDEGAGTYMDEEFQSMAGSPQATTFQEGDHGGGAWSVTRISEVLHRRLVAPVLEHVSGGANQSGPSSSSARRTSTPTAAPDSLMSQETRRAMATWTARPTALTTPVTQAPQRDDVSDRSIQQEVVMEEVRRQVQLAMQGRDVELQELRSRNQELQKALDTSAQLLNDMMQPGGGGLERAPREDWQGPRDIESRGVPAGGGPSFNEPAGAPPGLVGPSWLPEGNLRGLGRQEPSLDDLLRRASGHEARAGSNPGQGGGGARPVFQSGLLGEGPMQRANEGREEADLSPLDVLVQGMKQLQQVYLDKKSPDAEALKGSVELPELPDLLGDTGVEFSDWLYVAEQIIGSLSDSANSWFAATLAVAKDAYKKHQQATPLERLAISPVIPVELAAARWKIDAVTHRVGTVAGILFRPHVLYAPGGVAERAHILKQLEGAAVGDNITEVIATLRRWRRNLTRAIEMGVSPPDASVLLKGIEVIIGGVLKRYPDTSFRLALARNDLQLQSRPTQDTVLRYFDHALAELQQAAPARSKAQAASDDPPRLRAADVQPGTGGTSQRTPPGSPSKTGAKQGSCKFFQSEQGCRRGNACKYTHEFASKDEKKNRCWFCGSKQHRQSDCPIKDPAKAKTGTAPANAVSAMAGTNPATAAPEPKARMAPLTTTAASTLSSSTTSEGTVVAAEPVQAFTPEVLQSPELQNFVKEVNTMLQRMSALRAMRVKEPVAPDVARMEARLQAFELQDEPMALLDSGATHAFKNAAPAFEDKTTPVQVTLANGNQVTLQQNRAGTLMPAKGLSSSSTATATTTTIVPLGSLVQELGCSISWDRRGLRVLHPEHGEITTHVSGACPFIGEARALELIGEIEARKLEQLKVRTLEAQLKMRGIEATVGFDMQLQEYRRTGSRVEGLKALMCEDSVFGDLTEAERCSLIQDVDLSDKAGHKYLKALPLKRAKRKRLMNSRWFVHLFAGNGENSEFKMLEEDGVTLLEIDVGVSKSFNLREPAPIYRALLWAAMRGQIHGVLGGPPRGEGAGDLVLKQMFVWMIARLSAETYEVAAPGFAMTLPTKSAFWHSHSWKSFRAAYNVTLAKGQPEVMLATTVDVPNPDDPWEQRVGDGSWTWTPEFKVSLVQGFQRWRMAIHLRRMTGPLNEMTKEELAKWIQHVRDGHLPYHRRCQTCVAAKAKGHAHRKIEAPSCYTMSLDVCGRFRVRGHTPEAMDQKYMLVASYVMPLLKGRKCGPEDEIINEPEGGVGDIPEGPVVNDPDEVLPEGPVVNDPDEVLPEGPVVNDPHEVLPEGPVVNDPDEVLPEGPDTVGLEGPLVGGEEQDRDFVGIDDLFAEEEGPVEPPIGDVEPAVWDQANQDYNELVEEVGDRLNYQVLRFAVPMRSRRAAEVNLKVRQLYLQICAEGLPVLRCHSDRARELCNSRVRSWLTERGVLVTTGEAQSPQQNGRAESTVQFVKSEAKCLLTAAKLGKENWPVAMRYAVHRQRLKALGKSEDLPQFGCPVFVRTKIYGRAERYDMENKWRQGRYVGPSDDVAHGHVVKFEDNTFVTSQQMKAHLVDADALVDMVPREVELPLPVRRMRRKARLASVAADHPLSVEEERAEFFDVAAGAMTSRRFYNFLIS</sequence>
<feature type="domain" description="C3H1-type" evidence="4">
    <location>
        <begin position="746"/>
        <end position="774"/>
    </location>
</feature>
<dbReference type="GO" id="GO:0015074">
    <property type="term" value="P:DNA integration"/>
    <property type="evidence" value="ECO:0007669"/>
    <property type="project" value="InterPro"/>
</dbReference>
<dbReference type="OrthoDB" id="417896at2759"/>
<evidence type="ECO:0000259" key="5">
    <source>
        <dbReference type="PROSITE" id="PS50158"/>
    </source>
</evidence>